<keyword evidence="4" id="KW-1185">Reference proteome</keyword>
<dbReference type="Pfam" id="PF00293">
    <property type="entry name" value="NUDIX"/>
    <property type="match status" value="1"/>
</dbReference>
<dbReference type="GO" id="GO:0005737">
    <property type="term" value="C:cytoplasm"/>
    <property type="evidence" value="ECO:0007669"/>
    <property type="project" value="TreeGrafter"/>
</dbReference>
<dbReference type="PROSITE" id="PS00893">
    <property type="entry name" value="NUDIX_BOX"/>
    <property type="match status" value="1"/>
</dbReference>
<dbReference type="WBParaSite" id="PTRK_0000663700.1">
    <property type="protein sequence ID" value="PTRK_0000663700.1"/>
    <property type="gene ID" value="PTRK_0000663700"/>
</dbReference>
<evidence type="ECO:0000313" key="4">
    <source>
        <dbReference type="Proteomes" id="UP000038045"/>
    </source>
</evidence>
<dbReference type="GO" id="GO:1901907">
    <property type="term" value="P:diadenosine pentaphosphate catabolic process"/>
    <property type="evidence" value="ECO:0007669"/>
    <property type="project" value="TreeGrafter"/>
</dbReference>
<dbReference type="Gene3D" id="3.90.79.10">
    <property type="entry name" value="Nucleoside Triphosphate Pyrophosphohydrolase"/>
    <property type="match status" value="1"/>
</dbReference>
<dbReference type="GO" id="GO:0071543">
    <property type="term" value="P:diphosphoinositol polyphosphate metabolic process"/>
    <property type="evidence" value="ECO:0007669"/>
    <property type="project" value="TreeGrafter"/>
</dbReference>
<dbReference type="PROSITE" id="PS51462">
    <property type="entry name" value="NUDIX"/>
    <property type="match status" value="1"/>
</dbReference>
<name>A0A0N4ZFV8_PARTI</name>
<evidence type="ECO:0000313" key="5">
    <source>
        <dbReference type="WBParaSite" id="PTRK_0000663700.1"/>
    </source>
</evidence>
<dbReference type="GO" id="GO:1901909">
    <property type="term" value="P:diadenosine hexaphosphate catabolic process"/>
    <property type="evidence" value="ECO:0007669"/>
    <property type="project" value="TreeGrafter"/>
</dbReference>
<dbReference type="GO" id="GO:0000298">
    <property type="term" value="F:endopolyphosphatase activity"/>
    <property type="evidence" value="ECO:0007669"/>
    <property type="project" value="TreeGrafter"/>
</dbReference>
<dbReference type="GO" id="GO:0046872">
    <property type="term" value="F:metal ion binding"/>
    <property type="evidence" value="ECO:0007669"/>
    <property type="project" value="UniProtKB-KW"/>
</dbReference>
<accession>A0A0N4ZFV8</accession>
<evidence type="ECO:0000259" key="3">
    <source>
        <dbReference type="PROSITE" id="PS51462"/>
    </source>
</evidence>
<evidence type="ECO:0000256" key="1">
    <source>
        <dbReference type="ARBA" id="ARBA00022723"/>
    </source>
</evidence>
<dbReference type="InterPro" id="IPR020084">
    <property type="entry name" value="NUDIX_hydrolase_CS"/>
</dbReference>
<dbReference type="GO" id="GO:0034432">
    <property type="term" value="F:bis(5'-adenosyl)-pentaphosphatase activity"/>
    <property type="evidence" value="ECO:0007669"/>
    <property type="project" value="TreeGrafter"/>
</dbReference>
<sequence>MNNNTSSGSSYHLMFNNKNGIKVDDEGMKIDCCDKNKKDTTNMNDNNGERIRDRYGYRLRAAGVVMLPGDNPCDPNILLVSGIKNPSNLVIPGGGIEKEEDASEAALREVKEEAGVECDILWSVGEFKVIIYLFND</sequence>
<dbReference type="InterPro" id="IPR000086">
    <property type="entry name" value="NUDIX_hydrolase_dom"/>
</dbReference>
<dbReference type="AlphaFoldDB" id="A0A0N4ZFV8"/>
<dbReference type="SUPFAM" id="SSF55811">
    <property type="entry name" value="Nudix"/>
    <property type="match status" value="1"/>
</dbReference>
<dbReference type="GO" id="GO:0008486">
    <property type="term" value="F:diphosphoinositol-polyphosphate diphosphatase activity"/>
    <property type="evidence" value="ECO:0007669"/>
    <property type="project" value="TreeGrafter"/>
</dbReference>
<dbReference type="GO" id="GO:1901911">
    <property type="term" value="P:adenosine 5'-(hexahydrogen pentaphosphate) catabolic process"/>
    <property type="evidence" value="ECO:0007669"/>
    <property type="project" value="TreeGrafter"/>
</dbReference>
<dbReference type="PANTHER" id="PTHR12629">
    <property type="entry name" value="DIPHOSPHOINOSITOL POLYPHOSPHATE PHOSPHOHYDROLASE"/>
    <property type="match status" value="1"/>
</dbReference>
<keyword evidence="2" id="KW-0378">Hydrolase</keyword>
<evidence type="ECO:0000256" key="2">
    <source>
        <dbReference type="ARBA" id="ARBA00022801"/>
    </source>
</evidence>
<organism evidence="4 5">
    <name type="scientific">Parastrongyloides trichosuri</name>
    <name type="common">Possum-specific nematode worm</name>
    <dbReference type="NCBI Taxonomy" id="131310"/>
    <lineage>
        <taxon>Eukaryota</taxon>
        <taxon>Metazoa</taxon>
        <taxon>Ecdysozoa</taxon>
        <taxon>Nematoda</taxon>
        <taxon>Chromadorea</taxon>
        <taxon>Rhabditida</taxon>
        <taxon>Tylenchina</taxon>
        <taxon>Panagrolaimomorpha</taxon>
        <taxon>Strongyloidoidea</taxon>
        <taxon>Strongyloididae</taxon>
        <taxon>Parastrongyloides</taxon>
    </lineage>
</organism>
<dbReference type="Proteomes" id="UP000038045">
    <property type="component" value="Unplaced"/>
</dbReference>
<feature type="domain" description="Nudix hydrolase" evidence="3">
    <location>
        <begin position="57"/>
        <end position="136"/>
    </location>
</feature>
<keyword evidence="1" id="KW-0479">Metal-binding</keyword>
<dbReference type="PANTHER" id="PTHR12629:SF0">
    <property type="entry name" value="DIPHOSPHOINOSITOL-POLYPHOSPHATE DIPHOSPHATASE"/>
    <property type="match status" value="1"/>
</dbReference>
<dbReference type="GO" id="GO:0034431">
    <property type="term" value="F:bis(5'-adenosyl)-hexaphosphatase activity"/>
    <property type="evidence" value="ECO:0007669"/>
    <property type="project" value="TreeGrafter"/>
</dbReference>
<proteinExistence type="predicted"/>
<dbReference type="GO" id="GO:0005634">
    <property type="term" value="C:nucleus"/>
    <property type="evidence" value="ECO:0007669"/>
    <property type="project" value="TreeGrafter"/>
</dbReference>
<dbReference type="InterPro" id="IPR015797">
    <property type="entry name" value="NUDIX_hydrolase-like_dom_sf"/>
</dbReference>
<protein>
    <submittedName>
        <fullName evidence="5">Nudix hydrolase domain-containing protein</fullName>
    </submittedName>
</protein>
<dbReference type="STRING" id="131310.A0A0N4ZFV8"/>
<dbReference type="CDD" id="cd02883">
    <property type="entry name" value="NUDIX_Hydrolase"/>
    <property type="match status" value="1"/>
</dbReference>
<reference evidence="5" key="1">
    <citation type="submission" date="2017-02" db="UniProtKB">
        <authorList>
            <consortium name="WormBaseParasite"/>
        </authorList>
    </citation>
    <scope>IDENTIFICATION</scope>
</reference>